<evidence type="ECO:0000313" key="3">
    <source>
        <dbReference type="Proteomes" id="UP000712600"/>
    </source>
</evidence>
<feature type="compositionally biased region" description="Polar residues" evidence="1">
    <location>
        <begin position="20"/>
        <end position="30"/>
    </location>
</feature>
<organism evidence="2 3">
    <name type="scientific">Brassica cretica</name>
    <name type="common">Mustard</name>
    <dbReference type="NCBI Taxonomy" id="69181"/>
    <lineage>
        <taxon>Eukaryota</taxon>
        <taxon>Viridiplantae</taxon>
        <taxon>Streptophyta</taxon>
        <taxon>Embryophyta</taxon>
        <taxon>Tracheophyta</taxon>
        <taxon>Spermatophyta</taxon>
        <taxon>Magnoliopsida</taxon>
        <taxon>eudicotyledons</taxon>
        <taxon>Gunneridae</taxon>
        <taxon>Pentapetalae</taxon>
        <taxon>rosids</taxon>
        <taxon>malvids</taxon>
        <taxon>Brassicales</taxon>
        <taxon>Brassicaceae</taxon>
        <taxon>Brassiceae</taxon>
        <taxon>Brassica</taxon>
    </lineage>
</organism>
<protein>
    <submittedName>
        <fullName evidence="2">Uncharacterized protein</fullName>
    </submittedName>
</protein>
<feature type="region of interest" description="Disordered" evidence="1">
    <location>
        <begin position="60"/>
        <end position="87"/>
    </location>
</feature>
<evidence type="ECO:0000256" key="1">
    <source>
        <dbReference type="SAM" id="MobiDB-lite"/>
    </source>
</evidence>
<dbReference type="EMBL" id="QGKX02000095">
    <property type="protein sequence ID" value="KAF3573646.1"/>
    <property type="molecule type" value="Genomic_DNA"/>
</dbReference>
<dbReference type="Proteomes" id="UP000712600">
    <property type="component" value="Unassembled WGS sequence"/>
</dbReference>
<feature type="compositionally biased region" description="Polar residues" evidence="1">
    <location>
        <begin position="77"/>
        <end position="87"/>
    </location>
</feature>
<evidence type="ECO:0000313" key="2">
    <source>
        <dbReference type="EMBL" id="KAF3573646.1"/>
    </source>
</evidence>
<feature type="region of interest" description="Disordered" evidence="1">
    <location>
        <begin position="1"/>
        <end position="47"/>
    </location>
</feature>
<name>A0A8S9RLR9_BRACR</name>
<comment type="caution">
    <text evidence="2">The sequence shown here is derived from an EMBL/GenBank/DDBJ whole genome shotgun (WGS) entry which is preliminary data.</text>
</comment>
<reference evidence="2" key="1">
    <citation type="submission" date="2019-12" db="EMBL/GenBank/DDBJ databases">
        <title>Genome sequencing and annotation of Brassica cretica.</title>
        <authorList>
            <person name="Studholme D.J."/>
            <person name="Sarris P."/>
        </authorList>
    </citation>
    <scope>NUCLEOTIDE SEQUENCE</scope>
    <source>
        <strain evidence="2">PFS-109/04</strain>
        <tissue evidence="2">Leaf</tissue>
    </source>
</reference>
<gene>
    <name evidence="2" type="ORF">F2Q69_00059543</name>
</gene>
<proteinExistence type="predicted"/>
<sequence length="87" mass="9536">MRKRPTIIPQPSESPEDNQDSTSALTNSPYGESGQHRPARHITNRNRTFPLAIWRAGIAPSRSSYGSRDSIVLLATGTPSSRSPYGQ</sequence>
<accession>A0A8S9RLR9</accession>
<dbReference type="AlphaFoldDB" id="A0A8S9RLR9"/>